<feature type="transmembrane region" description="Helical" evidence="1">
    <location>
        <begin position="111"/>
        <end position="129"/>
    </location>
</feature>
<keyword evidence="1" id="KW-0472">Membrane</keyword>
<dbReference type="STRING" id="1803665.GCA_001641335_00642"/>
<keyword evidence="3" id="KW-1185">Reference proteome</keyword>
<protein>
    <submittedName>
        <fullName evidence="2">Uncharacterized protein</fullName>
    </submittedName>
</protein>
<evidence type="ECO:0000256" key="1">
    <source>
        <dbReference type="SAM" id="Phobius"/>
    </source>
</evidence>
<keyword evidence="1" id="KW-0812">Transmembrane</keyword>
<feature type="transmembrane region" description="Helical" evidence="1">
    <location>
        <begin position="88"/>
        <end position="105"/>
    </location>
</feature>
<accession>A0A560DVV2</accession>
<dbReference type="RefSeq" id="WP_145660176.1">
    <property type="nucleotide sequence ID" value="NZ_VITK01000003.1"/>
</dbReference>
<evidence type="ECO:0000313" key="2">
    <source>
        <dbReference type="EMBL" id="TWB01237.1"/>
    </source>
</evidence>
<keyword evidence="1" id="KW-1133">Transmembrane helix</keyword>
<comment type="caution">
    <text evidence="2">The sequence shown here is derived from an EMBL/GenBank/DDBJ whole genome shotgun (WGS) entry which is preliminary data.</text>
</comment>
<feature type="transmembrane region" description="Helical" evidence="1">
    <location>
        <begin position="47"/>
        <end position="76"/>
    </location>
</feature>
<dbReference type="OrthoDB" id="8240838at2"/>
<gene>
    <name evidence="2" type="ORF">FBZ96_1037</name>
</gene>
<name>A0A560DVV2_9BRAD</name>
<feature type="transmembrane region" description="Helical" evidence="1">
    <location>
        <begin position="12"/>
        <end position="35"/>
    </location>
</feature>
<reference evidence="2 3" key="1">
    <citation type="submission" date="2019-06" db="EMBL/GenBank/DDBJ databases">
        <title>Genomic Encyclopedia of Type Strains, Phase IV (KMG-V): Genome sequencing to study the core and pangenomes of soil and plant-associated prokaryotes.</title>
        <authorList>
            <person name="Whitman W."/>
        </authorList>
    </citation>
    <scope>NUCLEOTIDE SEQUENCE [LARGE SCALE GENOMIC DNA]</scope>
    <source>
        <strain evidence="2 3">BR 510</strain>
    </source>
</reference>
<sequence>MACEARLRAFDGWFRGCLTATAVLDTIIFVVLALITPERSPKRILDGTFAIAVFIVPLTFFVTCALTSVPAAILIWLGERLRTRAMSFYVGSGLLIGALFCALLFKDMGLLGVAFVLAGGPAGLVYWRVAGRYTGDD</sequence>
<organism evidence="2 3">
    <name type="scientific">Bradyrhizobium stylosanthis</name>
    <dbReference type="NCBI Taxonomy" id="1803665"/>
    <lineage>
        <taxon>Bacteria</taxon>
        <taxon>Pseudomonadati</taxon>
        <taxon>Pseudomonadota</taxon>
        <taxon>Alphaproteobacteria</taxon>
        <taxon>Hyphomicrobiales</taxon>
        <taxon>Nitrobacteraceae</taxon>
        <taxon>Bradyrhizobium</taxon>
    </lineage>
</organism>
<proteinExistence type="predicted"/>
<dbReference type="EMBL" id="VITK01000003">
    <property type="protein sequence ID" value="TWB01237.1"/>
    <property type="molecule type" value="Genomic_DNA"/>
</dbReference>
<evidence type="ECO:0000313" key="3">
    <source>
        <dbReference type="Proteomes" id="UP000319949"/>
    </source>
</evidence>
<dbReference type="AlphaFoldDB" id="A0A560DVV2"/>
<dbReference type="Proteomes" id="UP000319949">
    <property type="component" value="Unassembled WGS sequence"/>
</dbReference>